<comment type="caution">
    <text evidence="2">The sequence shown here is derived from an EMBL/GenBank/DDBJ whole genome shotgun (WGS) entry which is preliminary data.</text>
</comment>
<reference evidence="2 3" key="1">
    <citation type="submission" date="2024-09" db="EMBL/GenBank/DDBJ databases">
        <title>Rethinking Asexuality: The Enigmatic Case of Functional Sexual Genes in Lepraria (Stereocaulaceae).</title>
        <authorList>
            <person name="Doellman M."/>
            <person name="Sun Y."/>
            <person name="Barcenas-Pena A."/>
            <person name="Lumbsch H.T."/>
            <person name="Grewe F."/>
        </authorList>
    </citation>
    <scope>NUCLEOTIDE SEQUENCE [LARGE SCALE GENOMIC DNA]</scope>
    <source>
        <strain evidence="2 3">Grewe 0041</strain>
    </source>
</reference>
<feature type="compositionally biased region" description="Basic and acidic residues" evidence="1">
    <location>
        <begin position="120"/>
        <end position="133"/>
    </location>
</feature>
<feature type="region of interest" description="Disordered" evidence="1">
    <location>
        <begin position="1"/>
        <end position="133"/>
    </location>
</feature>
<dbReference type="Proteomes" id="UP001590951">
    <property type="component" value="Unassembled WGS sequence"/>
</dbReference>
<protein>
    <submittedName>
        <fullName evidence="2">Uncharacterized protein</fullName>
    </submittedName>
</protein>
<accession>A0ABR4AYW9</accession>
<feature type="compositionally biased region" description="Polar residues" evidence="1">
    <location>
        <begin position="27"/>
        <end position="79"/>
    </location>
</feature>
<evidence type="ECO:0000256" key="1">
    <source>
        <dbReference type="SAM" id="MobiDB-lite"/>
    </source>
</evidence>
<evidence type="ECO:0000313" key="2">
    <source>
        <dbReference type="EMBL" id="KAL2050847.1"/>
    </source>
</evidence>
<gene>
    <name evidence="2" type="ORF">ABVK25_008908</name>
</gene>
<evidence type="ECO:0000313" key="3">
    <source>
        <dbReference type="Proteomes" id="UP001590951"/>
    </source>
</evidence>
<keyword evidence="3" id="KW-1185">Reference proteome</keyword>
<name>A0ABR4AYW9_9LECA</name>
<dbReference type="EMBL" id="JBHFEH010000042">
    <property type="protein sequence ID" value="KAL2050847.1"/>
    <property type="molecule type" value="Genomic_DNA"/>
</dbReference>
<proteinExistence type="predicted"/>
<feature type="compositionally biased region" description="Basic and acidic residues" evidence="1">
    <location>
        <begin position="10"/>
        <end position="25"/>
    </location>
</feature>
<feature type="compositionally biased region" description="Low complexity" evidence="1">
    <location>
        <begin position="80"/>
        <end position="103"/>
    </location>
</feature>
<feature type="compositionally biased region" description="Polar residues" evidence="1">
    <location>
        <begin position="104"/>
        <end position="116"/>
    </location>
</feature>
<sequence length="133" mass="14815">MSEQNSPHGWEGDRRPPPDPPDPRPRQTFSHHGSPSANKRSYCYSSSSTDNPGSQSSYRQPSQQATGYGTSQSTNSYQPQTSTYGSYGSSQQNSQQFSGYSSQTATSTRYLQQYTQAARDPYEDRSDYSGRTK</sequence>
<organism evidence="2 3">
    <name type="scientific">Lepraria finkii</name>
    <dbReference type="NCBI Taxonomy" id="1340010"/>
    <lineage>
        <taxon>Eukaryota</taxon>
        <taxon>Fungi</taxon>
        <taxon>Dikarya</taxon>
        <taxon>Ascomycota</taxon>
        <taxon>Pezizomycotina</taxon>
        <taxon>Lecanoromycetes</taxon>
        <taxon>OSLEUM clade</taxon>
        <taxon>Lecanoromycetidae</taxon>
        <taxon>Lecanorales</taxon>
        <taxon>Lecanorineae</taxon>
        <taxon>Stereocaulaceae</taxon>
        <taxon>Lepraria</taxon>
    </lineage>
</organism>